<feature type="transmembrane region" description="Helical" evidence="9">
    <location>
        <begin position="96"/>
        <end position="119"/>
    </location>
</feature>
<dbReference type="GO" id="GO:0005886">
    <property type="term" value="C:plasma membrane"/>
    <property type="evidence" value="ECO:0007669"/>
    <property type="project" value="UniProtKB-SubCell"/>
</dbReference>
<keyword evidence="4 9" id="KW-0812">Transmembrane</keyword>
<dbReference type="Pfam" id="PF09594">
    <property type="entry name" value="GT87"/>
    <property type="match status" value="1"/>
</dbReference>
<feature type="transmembrane region" description="Helical" evidence="9">
    <location>
        <begin position="442"/>
        <end position="461"/>
    </location>
</feature>
<organism evidence="10 11">
    <name type="scientific">Ktedonospora formicarum</name>
    <dbReference type="NCBI Taxonomy" id="2778364"/>
    <lineage>
        <taxon>Bacteria</taxon>
        <taxon>Bacillati</taxon>
        <taxon>Chloroflexota</taxon>
        <taxon>Ktedonobacteria</taxon>
        <taxon>Ktedonobacterales</taxon>
        <taxon>Ktedonobacteraceae</taxon>
        <taxon>Ktedonospora</taxon>
    </lineage>
</organism>
<feature type="transmembrane region" description="Helical" evidence="9">
    <location>
        <begin position="299"/>
        <end position="322"/>
    </location>
</feature>
<feature type="transmembrane region" description="Helical" evidence="9">
    <location>
        <begin position="228"/>
        <end position="249"/>
    </location>
</feature>
<keyword evidence="6 9" id="KW-0472">Membrane</keyword>
<reference evidence="10" key="1">
    <citation type="submission" date="2020-10" db="EMBL/GenBank/DDBJ databases">
        <title>Taxonomic study of unclassified bacteria belonging to the class Ktedonobacteria.</title>
        <authorList>
            <person name="Yabe S."/>
            <person name="Wang C.M."/>
            <person name="Zheng Y."/>
            <person name="Sakai Y."/>
            <person name="Cavaletti L."/>
            <person name="Monciardini P."/>
            <person name="Donadio S."/>
        </authorList>
    </citation>
    <scope>NUCLEOTIDE SEQUENCE</scope>
    <source>
        <strain evidence="10">SOSP1-1</strain>
    </source>
</reference>
<evidence type="ECO:0000256" key="7">
    <source>
        <dbReference type="ARBA" id="ARBA00024033"/>
    </source>
</evidence>
<keyword evidence="2" id="KW-1003">Cell membrane</keyword>
<feature type="transmembrane region" description="Helical" evidence="9">
    <location>
        <begin position="60"/>
        <end position="84"/>
    </location>
</feature>
<evidence type="ECO:0000256" key="4">
    <source>
        <dbReference type="ARBA" id="ARBA00022692"/>
    </source>
</evidence>
<dbReference type="EMBL" id="BNJF01000007">
    <property type="protein sequence ID" value="GHO50025.1"/>
    <property type="molecule type" value="Genomic_DNA"/>
</dbReference>
<evidence type="ECO:0000313" key="10">
    <source>
        <dbReference type="EMBL" id="GHO50025.1"/>
    </source>
</evidence>
<dbReference type="InterPro" id="IPR018584">
    <property type="entry name" value="GT87"/>
</dbReference>
<feature type="transmembrane region" description="Helical" evidence="9">
    <location>
        <begin position="261"/>
        <end position="293"/>
    </location>
</feature>
<evidence type="ECO:0000256" key="5">
    <source>
        <dbReference type="ARBA" id="ARBA00022989"/>
    </source>
</evidence>
<sequence length="557" mass="61655">MDTSTSHSDISSSIPGAKSRSADPGPHTNWLFLDPVIIALIVVLLYVAAAFARLLPGMGIWHACLDMGVLVLVGALLLYKAILVVRWGQGRGTSRLLLDLCVCVLMGALLFYGASWQLFKTYTDAAKYNCYAQAFWQGSGAVKDLPPEQCRFIFLPVTFDQVASPQEQQQLTPSPSLLEQAERFGLPASWVQQLQSWQSTSEPGHMLPNEYPLPVLLPFSLGLLSPQGWYQVGFALWMVLLACLIFYLLDRYRSRDAAIACALYFVTGCWATAAGRFDLLPALFTLLAVMAAARGRWKWAFAHLALATLCKFYPVILLFPFLLQQQLQVEGRWYARRRWTPLLVFVGVCVGIVACSMLLSVEGTLKPLTYFGARPIQVESFPASLMWLTSLLAGIPLSFKFTYGSLNVFGAPEQVLGNLTTVLLLVGLGYTYWLQWQGKIDLAMSSLLTLLVIVCTSKVFSPQYLIWLAPLVAYIGGGRWRWLLSWGLLGALTTLIYPYIYISVSLAAVPSHPLFFPVVTIRDFLLLGFTLALLIAGARGRLAIREPTYPVTPTALV</sequence>
<evidence type="ECO:0000256" key="3">
    <source>
        <dbReference type="ARBA" id="ARBA00022679"/>
    </source>
</evidence>
<evidence type="ECO:0000256" key="1">
    <source>
        <dbReference type="ARBA" id="ARBA00004651"/>
    </source>
</evidence>
<evidence type="ECO:0000256" key="9">
    <source>
        <dbReference type="SAM" id="Phobius"/>
    </source>
</evidence>
<evidence type="ECO:0000256" key="2">
    <source>
        <dbReference type="ARBA" id="ARBA00022475"/>
    </source>
</evidence>
<keyword evidence="3" id="KW-0808">Transferase</keyword>
<comment type="subcellular location">
    <subcellularLocation>
        <location evidence="1">Cell membrane</location>
        <topology evidence="1">Multi-pass membrane protein</topology>
    </subcellularLocation>
</comment>
<feature type="transmembrane region" description="Helical" evidence="9">
    <location>
        <begin position="415"/>
        <end position="436"/>
    </location>
</feature>
<dbReference type="GO" id="GO:0016758">
    <property type="term" value="F:hexosyltransferase activity"/>
    <property type="evidence" value="ECO:0007669"/>
    <property type="project" value="InterPro"/>
</dbReference>
<accession>A0A8J3IB25</accession>
<feature type="transmembrane region" description="Helical" evidence="9">
    <location>
        <begin position="482"/>
        <end position="502"/>
    </location>
</feature>
<keyword evidence="5 9" id="KW-1133">Transmembrane helix</keyword>
<dbReference type="Proteomes" id="UP000612362">
    <property type="component" value="Unassembled WGS sequence"/>
</dbReference>
<evidence type="ECO:0008006" key="12">
    <source>
        <dbReference type="Google" id="ProtNLM"/>
    </source>
</evidence>
<keyword evidence="11" id="KW-1185">Reference proteome</keyword>
<comment type="similarity">
    <text evidence="7">Belongs to the glycosyltransferase 87 family.</text>
</comment>
<feature type="transmembrane region" description="Helical" evidence="9">
    <location>
        <begin position="514"/>
        <end position="536"/>
    </location>
</feature>
<feature type="compositionally biased region" description="Low complexity" evidence="8">
    <location>
        <begin position="1"/>
        <end position="14"/>
    </location>
</feature>
<evidence type="ECO:0000313" key="11">
    <source>
        <dbReference type="Proteomes" id="UP000612362"/>
    </source>
</evidence>
<name>A0A8J3IB25_9CHLR</name>
<feature type="transmembrane region" description="Helical" evidence="9">
    <location>
        <begin position="30"/>
        <end position="54"/>
    </location>
</feature>
<dbReference type="AlphaFoldDB" id="A0A8J3IB25"/>
<feature type="transmembrane region" description="Helical" evidence="9">
    <location>
        <begin position="342"/>
        <end position="361"/>
    </location>
</feature>
<dbReference type="RefSeq" id="WP_220199092.1">
    <property type="nucleotide sequence ID" value="NZ_BNJF01000007.1"/>
</dbReference>
<proteinExistence type="inferred from homology"/>
<feature type="region of interest" description="Disordered" evidence="8">
    <location>
        <begin position="1"/>
        <end position="23"/>
    </location>
</feature>
<protein>
    <recommendedName>
        <fullName evidence="12">DUF2029 domain-containing protein</fullName>
    </recommendedName>
</protein>
<gene>
    <name evidence="10" type="ORF">KSX_81880</name>
</gene>
<feature type="transmembrane region" description="Helical" evidence="9">
    <location>
        <begin position="381"/>
        <end position="403"/>
    </location>
</feature>
<comment type="caution">
    <text evidence="10">The sequence shown here is derived from an EMBL/GenBank/DDBJ whole genome shotgun (WGS) entry which is preliminary data.</text>
</comment>
<evidence type="ECO:0000256" key="6">
    <source>
        <dbReference type="ARBA" id="ARBA00023136"/>
    </source>
</evidence>
<evidence type="ECO:0000256" key="8">
    <source>
        <dbReference type="SAM" id="MobiDB-lite"/>
    </source>
</evidence>